<evidence type="ECO:0000313" key="2">
    <source>
        <dbReference type="EMBL" id="GID16029.1"/>
    </source>
</evidence>
<accession>A0A8J3JG19</accession>
<feature type="transmembrane region" description="Helical" evidence="1">
    <location>
        <begin position="76"/>
        <end position="96"/>
    </location>
</feature>
<name>A0A8J3JG19_9ACTN</name>
<keyword evidence="1" id="KW-0812">Transmembrane</keyword>
<sequence>MRMLRRVRWFLFVVGMCVGAVLTVLCLVERLRGGDTLGLGRALGILLGVLVLLSWPTTRAPVQPPPRGAVVALGRLVIGLGWLARSVLCGFLAYRVAGRVDPATFQPVLAVGAAAFWALDLTYRAGLVLAGFPRGRRGSRPAAVLRSLATLAADVLVTGFANPLTTVAAVVSLWIPERAYHVVLGWTGTAWVALPAAILVGGLWWLLLAVVGFALRWVLNRLLGEGNAVGDWLDESLPFRIRYDRGSADPVPLPDPPTPPGPVGYH</sequence>
<feature type="transmembrane region" description="Helical" evidence="1">
    <location>
        <begin position="108"/>
        <end position="130"/>
    </location>
</feature>
<comment type="caution">
    <text evidence="2">The sequence shown here is derived from an EMBL/GenBank/DDBJ whole genome shotgun (WGS) entry which is preliminary data.</text>
</comment>
<feature type="transmembrane region" description="Helical" evidence="1">
    <location>
        <begin position="151"/>
        <end position="175"/>
    </location>
</feature>
<dbReference type="Proteomes" id="UP000612808">
    <property type="component" value="Unassembled WGS sequence"/>
</dbReference>
<protein>
    <submittedName>
        <fullName evidence="2">Uncharacterized protein</fullName>
    </submittedName>
</protein>
<dbReference type="EMBL" id="BOMB01000051">
    <property type="protein sequence ID" value="GID16029.1"/>
    <property type="molecule type" value="Genomic_DNA"/>
</dbReference>
<proteinExistence type="predicted"/>
<dbReference type="RefSeq" id="WP_203664588.1">
    <property type="nucleotide sequence ID" value="NZ_BAAAZM010000026.1"/>
</dbReference>
<keyword evidence="3" id="KW-1185">Reference proteome</keyword>
<dbReference type="AlphaFoldDB" id="A0A8J3JG19"/>
<reference evidence="2" key="1">
    <citation type="submission" date="2021-01" db="EMBL/GenBank/DDBJ databases">
        <title>Whole genome shotgun sequence of Actinocatenispora rupis NBRC 107355.</title>
        <authorList>
            <person name="Komaki H."/>
            <person name="Tamura T."/>
        </authorList>
    </citation>
    <scope>NUCLEOTIDE SEQUENCE</scope>
    <source>
        <strain evidence="2">NBRC 107355</strain>
    </source>
</reference>
<keyword evidence="1" id="KW-0472">Membrane</keyword>
<feature type="transmembrane region" description="Helical" evidence="1">
    <location>
        <begin position="36"/>
        <end position="55"/>
    </location>
</feature>
<evidence type="ECO:0000256" key="1">
    <source>
        <dbReference type="SAM" id="Phobius"/>
    </source>
</evidence>
<gene>
    <name evidence="2" type="ORF">Aru02nite_69180</name>
</gene>
<organism evidence="2 3">
    <name type="scientific">Actinocatenispora rupis</name>
    <dbReference type="NCBI Taxonomy" id="519421"/>
    <lineage>
        <taxon>Bacteria</taxon>
        <taxon>Bacillati</taxon>
        <taxon>Actinomycetota</taxon>
        <taxon>Actinomycetes</taxon>
        <taxon>Micromonosporales</taxon>
        <taxon>Micromonosporaceae</taxon>
        <taxon>Actinocatenispora</taxon>
    </lineage>
</organism>
<keyword evidence="1" id="KW-1133">Transmembrane helix</keyword>
<evidence type="ECO:0000313" key="3">
    <source>
        <dbReference type="Proteomes" id="UP000612808"/>
    </source>
</evidence>
<feature type="transmembrane region" description="Helical" evidence="1">
    <location>
        <begin position="190"/>
        <end position="215"/>
    </location>
</feature>